<comment type="caution">
    <text evidence="2">The sequence shown here is derived from an EMBL/GenBank/DDBJ whole genome shotgun (WGS) entry which is preliminary data.</text>
</comment>
<dbReference type="Proteomes" id="UP001221757">
    <property type="component" value="Unassembled WGS sequence"/>
</dbReference>
<dbReference type="AlphaFoldDB" id="A0AAD7GD41"/>
<gene>
    <name evidence="2" type="ORF">B0H17DRAFT_1206849</name>
</gene>
<sequence length="194" mass="21716">MPPFQGALWQFFYKGTKPNTVHYHAYCRGCISLHRPASVPIPIDIDDDDGDTPALPPLTEEWFKKACEKVPSAAKKMARKLKGKQAHTAVEDSDSDSASSARPSKKRKQIVAVKKFMIQTPLKVFKGITILFSESQMERIQTQFLHATISANIPFQWVANPEVIALFMMFRSAAGKVIPSRKVLSGRLLKQETS</sequence>
<evidence type="ECO:0000256" key="1">
    <source>
        <dbReference type="SAM" id="MobiDB-lite"/>
    </source>
</evidence>
<protein>
    <submittedName>
        <fullName evidence="2">Uncharacterized protein</fullName>
    </submittedName>
</protein>
<accession>A0AAD7GD41</accession>
<reference evidence="2" key="1">
    <citation type="submission" date="2023-03" db="EMBL/GenBank/DDBJ databases">
        <title>Massive genome expansion in bonnet fungi (Mycena s.s.) driven by repeated elements and novel gene families across ecological guilds.</title>
        <authorList>
            <consortium name="Lawrence Berkeley National Laboratory"/>
            <person name="Harder C.B."/>
            <person name="Miyauchi S."/>
            <person name="Viragh M."/>
            <person name="Kuo A."/>
            <person name="Thoen E."/>
            <person name="Andreopoulos B."/>
            <person name="Lu D."/>
            <person name="Skrede I."/>
            <person name="Drula E."/>
            <person name="Henrissat B."/>
            <person name="Morin E."/>
            <person name="Kohler A."/>
            <person name="Barry K."/>
            <person name="LaButti K."/>
            <person name="Morin E."/>
            <person name="Salamov A."/>
            <person name="Lipzen A."/>
            <person name="Mereny Z."/>
            <person name="Hegedus B."/>
            <person name="Baldrian P."/>
            <person name="Stursova M."/>
            <person name="Weitz H."/>
            <person name="Taylor A."/>
            <person name="Grigoriev I.V."/>
            <person name="Nagy L.G."/>
            <person name="Martin F."/>
            <person name="Kauserud H."/>
        </authorList>
    </citation>
    <scope>NUCLEOTIDE SEQUENCE</scope>
    <source>
        <strain evidence="2">CBHHK067</strain>
    </source>
</reference>
<evidence type="ECO:0000313" key="3">
    <source>
        <dbReference type="Proteomes" id="UP001221757"/>
    </source>
</evidence>
<organism evidence="2 3">
    <name type="scientific">Mycena rosella</name>
    <name type="common">Pink bonnet</name>
    <name type="synonym">Agaricus rosellus</name>
    <dbReference type="NCBI Taxonomy" id="1033263"/>
    <lineage>
        <taxon>Eukaryota</taxon>
        <taxon>Fungi</taxon>
        <taxon>Dikarya</taxon>
        <taxon>Basidiomycota</taxon>
        <taxon>Agaricomycotina</taxon>
        <taxon>Agaricomycetes</taxon>
        <taxon>Agaricomycetidae</taxon>
        <taxon>Agaricales</taxon>
        <taxon>Marasmiineae</taxon>
        <taxon>Mycenaceae</taxon>
        <taxon>Mycena</taxon>
    </lineage>
</organism>
<evidence type="ECO:0000313" key="2">
    <source>
        <dbReference type="EMBL" id="KAJ7678395.1"/>
    </source>
</evidence>
<feature type="region of interest" description="Disordered" evidence="1">
    <location>
        <begin position="81"/>
        <end position="104"/>
    </location>
</feature>
<proteinExistence type="predicted"/>
<dbReference type="EMBL" id="JARKIE010000135">
    <property type="protein sequence ID" value="KAJ7678395.1"/>
    <property type="molecule type" value="Genomic_DNA"/>
</dbReference>
<name>A0AAD7GD41_MYCRO</name>
<keyword evidence="3" id="KW-1185">Reference proteome</keyword>